<dbReference type="AlphaFoldDB" id="A0AAV5UR82"/>
<sequence>IGLCLLSTIFGSNLINVISELLLHGKPVNRITLSNVKLEGMKDAIFNQCRLEEVPVWNDEMRKMLKPDYNPMKDCNKDFKPLTELDGNGRVNLNNAESSANYECKARALMFETENKNAHGDWHKLPSDFVFENDIIEVECMYGRKEYHYLHSQIWRNQKDKKNVSDDKSTLGDAKPSVYIYVIDSVSHAHAKRVFPQTLDFLKRKFDAEELPFLNKVGDNSRPNGFAFLTGKVMAPIYREIFGLSNIEAEFDDNFCEEYMNASSFVLKEFEKVGYKTLMTDDWHLGVFNYPDCKGFEKQPTTHYSRPFQNAYDTSGERFMENQGSKNCFERYQFINEYLESFIRAYPDEPKATLNWAGTFSHDDSNGPFHTDAQYRNFFERNQEEFDNSFVFFMGDHGPRYGELMRTSAAKWETSNPMLMVSIPRRLRNSTQIVDNLRRNSRVLLTQFDVHATLLDIAESFSLSSSPTFDEVVRKPDLKGTSLLRPLPSFERNCKTLPIPFQYCLCRVDKVPVEVEPRHLEIAHLVTQAINALLKHAGFDDVCSPLSPQKVRLGPHAPSRRFDQLKFERLKIPFMIEIQVTSLERVVGATGLFDAKVTVEPSGSEYQMYIREQNGSFFLVSPELQRLDTYGTQAACMPKNELKLLCYCKYRSYFGSILNFLNP</sequence>
<proteinExistence type="predicted"/>
<protein>
    <recommendedName>
        <fullName evidence="3">Sulfatase N-terminal domain-containing protein</fullName>
    </recommendedName>
</protein>
<feature type="non-terminal residue" evidence="1">
    <location>
        <position position="663"/>
    </location>
</feature>
<dbReference type="InterPro" id="IPR017850">
    <property type="entry name" value="Alkaline_phosphatase_core_sf"/>
</dbReference>
<gene>
    <name evidence="1" type="ORF">PFISCL1PPCAC_273</name>
</gene>
<organism evidence="1 2">
    <name type="scientific">Pristionchus fissidentatus</name>
    <dbReference type="NCBI Taxonomy" id="1538716"/>
    <lineage>
        <taxon>Eukaryota</taxon>
        <taxon>Metazoa</taxon>
        <taxon>Ecdysozoa</taxon>
        <taxon>Nematoda</taxon>
        <taxon>Chromadorea</taxon>
        <taxon>Rhabditida</taxon>
        <taxon>Rhabditina</taxon>
        <taxon>Diplogasteromorpha</taxon>
        <taxon>Diplogasteroidea</taxon>
        <taxon>Neodiplogasteridae</taxon>
        <taxon>Pristionchus</taxon>
    </lineage>
</organism>
<dbReference type="PANTHER" id="PTHR10974">
    <property type="entry name" value="FI08016P-RELATED"/>
    <property type="match status" value="1"/>
</dbReference>
<dbReference type="GO" id="GO:0005615">
    <property type="term" value="C:extracellular space"/>
    <property type="evidence" value="ECO:0007669"/>
    <property type="project" value="TreeGrafter"/>
</dbReference>
<dbReference type="PANTHER" id="PTHR10974:SF75">
    <property type="entry name" value="SULFATASE DOMAIN-CONTAINING PROTEIN"/>
    <property type="match status" value="1"/>
</dbReference>
<dbReference type="CDD" id="cd16021">
    <property type="entry name" value="ALP_like"/>
    <property type="match status" value="1"/>
</dbReference>
<dbReference type="Gene3D" id="3.40.720.10">
    <property type="entry name" value="Alkaline Phosphatase, subunit A"/>
    <property type="match status" value="1"/>
</dbReference>
<dbReference type="InterPro" id="IPR004245">
    <property type="entry name" value="DUF229"/>
</dbReference>
<dbReference type="EMBL" id="BTSY01000001">
    <property type="protein sequence ID" value="GMT08976.1"/>
    <property type="molecule type" value="Genomic_DNA"/>
</dbReference>
<dbReference type="SUPFAM" id="SSF53649">
    <property type="entry name" value="Alkaline phosphatase-like"/>
    <property type="match status" value="1"/>
</dbReference>
<name>A0AAV5UR82_9BILA</name>
<accession>A0AAV5UR82</accession>
<keyword evidence="2" id="KW-1185">Reference proteome</keyword>
<comment type="caution">
    <text evidence="1">The sequence shown here is derived from an EMBL/GenBank/DDBJ whole genome shotgun (WGS) entry which is preliminary data.</text>
</comment>
<evidence type="ECO:0000313" key="1">
    <source>
        <dbReference type="EMBL" id="GMT08976.1"/>
    </source>
</evidence>
<evidence type="ECO:0008006" key="3">
    <source>
        <dbReference type="Google" id="ProtNLM"/>
    </source>
</evidence>
<dbReference type="Proteomes" id="UP001432322">
    <property type="component" value="Unassembled WGS sequence"/>
</dbReference>
<dbReference type="Pfam" id="PF02995">
    <property type="entry name" value="DUF229"/>
    <property type="match status" value="1"/>
</dbReference>
<feature type="non-terminal residue" evidence="1">
    <location>
        <position position="1"/>
    </location>
</feature>
<reference evidence="1" key="1">
    <citation type="submission" date="2023-10" db="EMBL/GenBank/DDBJ databases">
        <title>Genome assembly of Pristionchus species.</title>
        <authorList>
            <person name="Yoshida K."/>
            <person name="Sommer R.J."/>
        </authorList>
    </citation>
    <scope>NUCLEOTIDE SEQUENCE</scope>
    <source>
        <strain evidence="1">RS5133</strain>
    </source>
</reference>
<evidence type="ECO:0000313" key="2">
    <source>
        <dbReference type="Proteomes" id="UP001432322"/>
    </source>
</evidence>